<name>A0AAJ3YWI6_9BACI</name>
<evidence type="ECO:0000256" key="1">
    <source>
        <dbReference type="PIRNR" id="PIRNR038959"/>
    </source>
</evidence>
<dbReference type="InterPro" id="IPR025962">
    <property type="entry name" value="SdpI/YhfL"/>
</dbReference>
<proteinExistence type="predicted"/>
<dbReference type="GO" id="GO:0009636">
    <property type="term" value="P:response to toxic substance"/>
    <property type="evidence" value="ECO:0007669"/>
    <property type="project" value="TreeGrafter"/>
</dbReference>
<feature type="transmembrane region" description="Helical" evidence="2">
    <location>
        <begin position="5"/>
        <end position="26"/>
    </location>
</feature>
<reference evidence="4 5" key="1">
    <citation type="submission" date="2019-01" db="EMBL/GenBank/DDBJ databases">
        <title>Genome sequence of Bacillus glycinifermentans SRCM103574.</title>
        <authorList>
            <person name="Kong H.-J."/>
            <person name="Jeong S.-Y."/>
            <person name="Jeong D.-Y."/>
        </authorList>
    </citation>
    <scope>NUCLEOTIDE SEQUENCE [LARGE SCALE GENOMIC DNA]</scope>
    <source>
        <strain evidence="4 5">SRCM103574</strain>
    </source>
</reference>
<feature type="transmembrane region" description="Helical" evidence="2">
    <location>
        <begin position="85"/>
        <end position="108"/>
    </location>
</feature>
<protein>
    <recommendedName>
        <fullName evidence="1">Immunity protein SdpI</fullName>
    </recommendedName>
</protein>
<keyword evidence="1 2" id="KW-0472">Membrane</keyword>
<feature type="domain" description="DUF1648" evidence="3">
    <location>
        <begin position="10"/>
        <end position="51"/>
    </location>
</feature>
<gene>
    <name evidence="4" type="ORF">EQZ20_04445</name>
</gene>
<dbReference type="PIRSF" id="PIRSF038959">
    <property type="entry name" value="SdpI"/>
    <property type="match status" value="1"/>
</dbReference>
<evidence type="ECO:0000259" key="3">
    <source>
        <dbReference type="Pfam" id="PF07853"/>
    </source>
</evidence>
<dbReference type="Pfam" id="PF13630">
    <property type="entry name" value="SdpI"/>
    <property type="match status" value="1"/>
</dbReference>
<accession>A0AAJ3YWI6</accession>
<feature type="transmembrane region" description="Helical" evidence="2">
    <location>
        <begin position="184"/>
        <end position="204"/>
    </location>
</feature>
<keyword evidence="2" id="KW-0812">Transmembrane</keyword>
<organism evidence="4 5">
    <name type="scientific">Bacillus glycinifermentans</name>
    <dbReference type="NCBI Taxonomy" id="1664069"/>
    <lineage>
        <taxon>Bacteria</taxon>
        <taxon>Bacillati</taxon>
        <taxon>Bacillota</taxon>
        <taxon>Bacilli</taxon>
        <taxon>Bacillales</taxon>
        <taxon>Bacillaceae</taxon>
        <taxon>Bacillus</taxon>
    </lineage>
</organism>
<dbReference type="KEGG" id="bgy:BGLY_0805"/>
<feature type="transmembrane region" description="Helical" evidence="2">
    <location>
        <begin position="46"/>
        <end position="65"/>
    </location>
</feature>
<feature type="transmembrane region" description="Helical" evidence="2">
    <location>
        <begin position="160"/>
        <end position="178"/>
    </location>
</feature>
<dbReference type="Pfam" id="PF07853">
    <property type="entry name" value="DUF1648"/>
    <property type="match status" value="1"/>
</dbReference>
<sequence length="212" mass="23958">MKKHIFPLSIMIINLLVWVFAYPHMADQVPIHWSSSGEVDRYAPKMEAMLTAMGLLVVVYGLMAVTPKIDPRKKNYRLFSKTYDILVNAMMVIFSLINLLMVLSGLGYDLPTRSIAPVLVGALLIVIGNYLPRVRPNFFMGIKNPWTLSSDEIWKKTHRFGAKVFTVAGIFIIADGLFAIGPGVILPIILITVFAPYIYSYMLFRKENGMNR</sequence>
<dbReference type="InterPro" id="IPR026272">
    <property type="entry name" value="SdpI"/>
</dbReference>
<dbReference type="RefSeq" id="WP_046130373.1">
    <property type="nucleotide sequence ID" value="NZ_CP035232.1"/>
</dbReference>
<feature type="transmembrane region" description="Helical" evidence="2">
    <location>
        <begin position="114"/>
        <end position="131"/>
    </location>
</feature>
<evidence type="ECO:0000313" key="5">
    <source>
        <dbReference type="Proteomes" id="UP000288675"/>
    </source>
</evidence>
<dbReference type="PANTHER" id="PTHR37810">
    <property type="entry name" value="IMMUNITY PROTEIN SDPI"/>
    <property type="match status" value="1"/>
</dbReference>
<evidence type="ECO:0000256" key="2">
    <source>
        <dbReference type="SAM" id="Phobius"/>
    </source>
</evidence>
<dbReference type="PANTHER" id="PTHR37810:SF5">
    <property type="entry name" value="IMMUNITY PROTEIN SDPI"/>
    <property type="match status" value="1"/>
</dbReference>
<dbReference type="AlphaFoldDB" id="A0AAJ3YWI6"/>
<keyword evidence="2" id="KW-1133">Transmembrane helix</keyword>
<comment type="function">
    <text evidence="1">Immunity protein that provides protection for the cell against the toxic effects of SDP, its own SdpC-derived killing factor, and that functions as a receptor/signal transduction protein as well. Once SDP accumulates in the extracellular milieu, SdpI binds to SDP, causing sequestration of SdpR at the bacterial membrane.</text>
</comment>
<evidence type="ECO:0000313" key="4">
    <source>
        <dbReference type="EMBL" id="QAT64246.1"/>
    </source>
</evidence>
<dbReference type="InterPro" id="IPR012867">
    <property type="entry name" value="DUF1648"/>
</dbReference>
<dbReference type="GO" id="GO:0016020">
    <property type="term" value="C:membrane"/>
    <property type="evidence" value="ECO:0007669"/>
    <property type="project" value="UniProtKB-SubCell"/>
</dbReference>
<dbReference type="Proteomes" id="UP000288675">
    <property type="component" value="Chromosome"/>
</dbReference>
<dbReference type="EMBL" id="CP035232">
    <property type="protein sequence ID" value="QAT64246.1"/>
    <property type="molecule type" value="Genomic_DNA"/>
</dbReference>
<dbReference type="GeneID" id="82851928"/>
<comment type="subcellular location">
    <subcellularLocation>
        <location evidence="1">Membrane</location>
    </subcellularLocation>
</comment>